<organism evidence="1 2">
    <name type="scientific">Mytilus coruscus</name>
    <name type="common">Sea mussel</name>
    <dbReference type="NCBI Taxonomy" id="42192"/>
    <lineage>
        <taxon>Eukaryota</taxon>
        <taxon>Metazoa</taxon>
        <taxon>Spiralia</taxon>
        <taxon>Lophotrochozoa</taxon>
        <taxon>Mollusca</taxon>
        <taxon>Bivalvia</taxon>
        <taxon>Autobranchia</taxon>
        <taxon>Pteriomorphia</taxon>
        <taxon>Mytilida</taxon>
        <taxon>Mytiloidea</taxon>
        <taxon>Mytilidae</taxon>
        <taxon>Mytilinae</taxon>
        <taxon>Mytilus</taxon>
    </lineage>
</organism>
<name>A0A6J8C760_MYTCO</name>
<dbReference type="OrthoDB" id="6627613at2759"/>
<protein>
    <recommendedName>
        <fullName evidence="3">Reverse transcriptase domain-containing protein</fullName>
    </recommendedName>
</protein>
<reference evidence="1 2" key="1">
    <citation type="submission" date="2020-06" db="EMBL/GenBank/DDBJ databases">
        <authorList>
            <person name="Li R."/>
            <person name="Bekaert M."/>
        </authorList>
    </citation>
    <scope>NUCLEOTIDE SEQUENCE [LARGE SCALE GENOMIC DNA]</scope>
    <source>
        <strain evidence="2">wild</strain>
    </source>
</reference>
<evidence type="ECO:0000313" key="1">
    <source>
        <dbReference type="EMBL" id="CAC5391004.1"/>
    </source>
</evidence>
<dbReference type="Proteomes" id="UP000507470">
    <property type="component" value="Unassembled WGS sequence"/>
</dbReference>
<dbReference type="AlphaFoldDB" id="A0A6J8C760"/>
<dbReference type="EMBL" id="CACVKT020004651">
    <property type="protein sequence ID" value="CAC5391004.1"/>
    <property type="molecule type" value="Genomic_DNA"/>
</dbReference>
<evidence type="ECO:0008006" key="3">
    <source>
        <dbReference type="Google" id="ProtNLM"/>
    </source>
</evidence>
<evidence type="ECO:0000313" key="2">
    <source>
        <dbReference type="Proteomes" id="UP000507470"/>
    </source>
</evidence>
<accession>A0A6J8C760</accession>
<proteinExistence type="predicted"/>
<gene>
    <name evidence="1" type="ORF">MCOR_26046</name>
</gene>
<sequence>MSDIVNDIAYVPESIPDHSFLYSDIKIELNYKTNSEEPQVIRKPKYKVSTVPNDFLLNVQIHSKVMETIQKIENYINVSSDIQNTYDQFQGLIKCEMNNKLQIKTSCFGLNKNKKSRYKPYWNDDLSSQWIKVCACEKKWLRCNGPSGTKQRLKTDYSAERKIFDHLNRKYKRQYQILERKKIEEKLCVSIQREFWKSVGKIGIASERKPCIPMAVLGPNGNVNTNKNDVLNKWKSDFQKFFQRNGGDNSQLDASTFNTEIDITPLNQQISRDEVVDAVISAKLRIATGIDEILTEVLKNDTAIDLLFQIISGCFNLGKVPYQWNSGIINPILKPGSDDDRNPMNYRGITLVSVPCKIYCNILNTRLSSWLENNEILCDEQNGFRRNRSCKEHIQPLHSILNDQKYLENQHMCAL</sequence>
<dbReference type="PANTHER" id="PTHR19446">
    <property type="entry name" value="REVERSE TRANSCRIPTASES"/>
    <property type="match status" value="1"/>
</dbReference>
<keyword evidence="2" id="KW-1185">Reference proteome</keyword>